<dbReference type="PROSITE" id="PS51257">
    <property type="entry name" value="PROKAR_LIPOPROTEIN"/>
    <property type="match status" value="1"/>
</dbReference>
<dbReference type="AlphaFoldDB" id="A0A975A2D1"/>
<organism evidence="1 2">
    <name type="scientific">Fulvivirga lutea</name>
    <dbReference type="NCBI Taxonomy" id="2810512"/>
    <lineage>
        <taxon>Bacteria</taxon>
        <taxon>Pseudomonadati</taxon>
        <taxon>Bacteroidota</taxon>
        <taxon>Cytophagia</taxon>
        <taxon>Cytophagales</taxon>
        <taxon>Fulvivirgaceae</taxon>
        <taxon>Fulvivirga</taxon>
    </lineage>
</organism>
<dbReference type="Proteomes" id="UP000662783">
    <property type="component" value="Chromosome"/>
</dbReference>
<evidence type="ECO:0000313" key="2">
    <source>
        <dbReference type="Proteomes" id="UP000662783"/>
    </source>
</evidence>
<dbReference type="InterPro" id="IPR025667">
    <property type="entry name" value="SprB_repeat"/>
</dbReference>
<proteinExistence type="predicted"/>
<protein>
    <recommendedName>
        <fullName evidence="3">SprB repeat-containing protein</fullName>
    </recommendedName>
</protein>
<reference evidence="1" key="1">
    <citation type="submission" date="2021-02" db="EMBL/GenBank/DDBJ databases">
        <title>Fulvivirga sp. S481 isolated from sea water.</title>
        <authorList>
            <person name="Bae S.S."/>
            <person name="Baek K."/>
        </authorList>
    </citation>
    <scope>NUCLEOTIDE SEQUENCE</scope>
    <source>
        <strain evidence="1">S481</strain>
    </source>
</reference>
<keyword evidence="2" id="KW-1185">Reference proteome</keyword>
<dbReference type="EMBL" id="CP070608">
    <property type="protein sequence ID" value="QSE98711.1"/>
    <property type="molecule type" value="Genomic_DNA"/>
</dbReference>
<dbReference type="KEGG" id="fuv:JR347_06420"/>
<name>A0A975A2D1_9BACT</name>
<evidence type="ECO:0008006" key="3">
    <source>
        <dbReference type="Google" id="ProtNLM"/>
    </source>
</evidence>
<dbReference type="RefSeq" id="WP_205723225.1">
    <property type="nucleotide sequence ID" value="NZ_CP070608.1"/>
</dbReference>
<accession>A0A975A2D1</accession>
<sequence>MEVNKVISIILILAIFGIFSCTYDQIEPQVDCTTSPVEMVLIESKDAECSSSNGSFSVAASGGELPYTFSSEAGSNSDGVFSNVAAGTYNVIVKDAKGCSSELAVTIQNLGGVNLDDITASEAGCGSANGSIQVAVSGGEEPYSFFINGGAAQTSNVFNGLDAGSYSITAIDNLDCEVKSNVKITSGVSYQSSIKGIIETNCAISGCHNGSVSPNLTSFSSIQSSANRIEARTANRSMPRGRTLTQQEIDMIACWVDDGALQN</sequence>
<evidence type="ECO:0000313" key="1">
    <source>
        <dbReference type="EMBL" id="QSE98711.1"/>
    </source>
</evidence>
<gene>
    <name evidence="1" type="ORF">JR347_06420</name>
</gene>
<dbReference type="Pfam" id="PF13573">
    <property type="entry name" value="SprB"/>
    <property type="match status" value="1"/>
</dbReference>